<keyword evidence="2" id="KW-1185">Reference proteome</keyword>
<dbReference type="Proteomes" id="UP000030764">
    <property type="component" value="Unassembled WGS sequence"/>
</dbReference>
<gene>
    <name evidence="1" type="ORF">M513_14408</name>
</gene>
<organism evidence="1 2">
    <name type="scientific">Trichuris suis</name>
    <name type="common">pig whipworm</name>
    <dbReference type="NCBI Taxonomy" id="68888"/>
    <lineage>
        <taxon>Eukaryota</taxon>
        <taxon>Metazoa</taxon>
        <taxon>Ecdysozoa</taxon>
        <taxon>Nematoda</taxon>
        <taxon>Enoplea</taxon>
        <taxon>Dorylaimia</taxon>
        <taxon>Trichinellida</taxon>
        <taxon>Trichuridae</taxon>
        <taxon>Trichuris</taxon>
    </lineage>
</organism>
<evidence type="ECO:0000313" key="1">
    <source>
        <dbReference type="EMBL" id="KFD44714.1"/>
    </source>
</evidence>
<sequence>MFADRDANVRHAILEACVEGVKQHGKTHIPYLFEQLDFALHCPTDASHDALRMAGVVLSGTLAQHLDPED</sequence>
<proteinExistence type="predicted"/>
<name>A0A085LIB8_9BILA</name>
<dbReference type="AlphaFoldDB" id="A0A085LIB8"/>
<evidence type="ECO:0000313" key="2">
    <source>
        <dbReference type="Proteomes" id="UP000030764"/>
    </source>
</evidence>
<feature type="non-terminal residue" evidence="1">
    <location>
        <position position="70"/>
    </location>
</feature>
<reference evidence="1 2" key="1">
    <citation type="journal article" date="2014" name="Nat. Genet.">
        <title>Genome and transcriptome of the porcine whipworm Trichuris suis.</title>
        <authorList>
            <person name="Jex A.R."/>
            <person name="Nejsum P."/>
            <person name="Schwarz E.M."/>
            <person name="Hu L."/>
            <person name="Young N.D."/>
            <person name="Hall R.S."/>
            <person name="Korhonen P.K."/>
            <person name="Liao S."/>
            <person name="Thamsborg S."/>
            <person name="Xia J."/>
            <person name="Xu P."/>
            <person name="Wang S."/>
            <person name="Scheerlinck J.P."/>
            <person name="Hofmann A."/>
            <person name="Sternberg P.W."/>
            <person name="Wang J."/>
            <person name="Gasser R.B."/>
        </authorList>
    </citation>
    <scope>NUCLEOTIDE SEQUENCE [LARGE SCALE GENOMIC DNA]</scope>
    <source>
        <strain evidence="1">DCEP-RM93M</strain>
    </source>
</reference>
<accession>A0A085LIB8</accession>
<protein>
    <submittedName>
        <fullName evidence="1">Uncharacterized protein</fullName>
    </submittedName>
</protein>
<dbReference type="EMBL" id="KL365331">
    <property type="protein sequence ID" value="KFD44714.1"/>
    <property type="molecule type" value="Genomic_DNA"/>
</dbReference>